<accession>A0ACC0AMZ6</accession>
<gene>
    <name evidence="1" type="ORF">M9H77_21145</name>
</gene>
<comment type="caution">
    <text evidence="1">The sequence shown here is derived from an EMBL/GenBank/DDBJ whole genome shotgun (WGS) entry which is preliminary data.</text>
</comment>
<keyword evidence="2" id="KW-1185">Reference proteome</keyword>
<name>A0ACC0AMZ6_CATRO</name>
<reference evidence="2" key="1">
    <citation type="journal article" date="2023" name="Nat. Plants">
        <title>Single-cell RNA sequencing provides a high-resolution roadmap for understanding the multicellular compartmentation of specialized metabolism.</title>
        <authorList>
            <person name="Sun S."/>
            <person name="Shen X."/>
            <person name="Li Y."/>
            <person name="Li Y."/>
            <person name="Wang S."/>
            <person name="Li R."/>
            <person name="Zhang H."/>
            <person name="Shen G."/>
            <person name="Guo B."/>
            <person name="Wei J."/>
            <person name="Xu J."/>
            <person name="St-Pierre B."/>
            <person name="Chen S."/>
            <person name="Sun C."/>
        </authorList>
    </citation>
    <scope>NUCLEOTIDE SEQUENCE [LARGE SCALE GENOMIC DNA]</scope>
</reference>
<dbReference type="EMBL" id="CM044705">
    <property type="protein sequence ID" value="KAI5661822.1"/>
    <property type="molecule type" value="Genomic_DNA"/>
</dbReference>
<protein>
    <submittedName>
        <fullName evidence="1">Uncharacterized protein</fullName>
    </submittedName>
</protein>
<evidence type="ECO:0000313" key="2">
    <source>
        <dbReference type="Proteomes" id="UP001060085"/>
    </source>
</evidence>
<sequence>MQKNMQCYNRAQRTRSGSQNEVIGNKSGISFLGHLPSLPWDQSRCQVPPDSSLGGRTPPQSMMRCPRRPIGSHPPRSMPLFKWIHSPESKSSTPSKEALVRETSHIQYNPLMLPNIST</sequence>
<proteinExistence type="predicted"/>
<dbReference type="Proteomes" id="UP001060085">
    <property type="component" value="Linkage Group LG05"/>
</dbReference>
<organism evidence="1 2">
    <name type="scientific">Catharanthus roseus</name>
    <name type="common">Madagascar periwinkle</name>
    <name type="synonym">Vinca rosea</name>
    <dbReference type="NCBI Taxonomy" id="4058"/>
    <lineage>
        <taxon>Eukaryota</taxon>
        <taxon>Viridiplantae</taxon>
        <taxon>Streptophyta</taxon>
        <taxon>Embryophyta</taxon>
        <taxon>Tracheophyta</taxon>
        <taxon>Spermatophyta</taxon>
        <taxon>Magnoliopsida</taxon>
        <taxon>eudicotyledons</taxon>
        <taxon>Gunneridae</taxon>
        <taxon>Pentapetalae</taxon>
        <taxon>asterids</taxon>
        <taxon>lamiids</taxon>
        <taxon>Gentianales</taxon>
        <taxon>Apocynaceae</taxon>
        <taxon>Rauvolfioideae</taxon>
        <taxon>Vinceae</taxon>
        <taxon>Catharanthinae</taxon>
        <taxon>Catharanthus</taxon>
    </lineage>
</organism>
<evidence type="ECO:0000313" key="1">
    <source>
        <dbReference type="EMBL" id="KAI5661822.1"/>
    </source>
</evidence>